<organism evidence="5 6">
    <name type="scientific">Beta vulgaris subsp. vulgaris</name>
    <name type="common">Beet</name>
    <dbReference type="NCBI Taxonomy" id="3555"/>
    <lineage>
        <taxon>Eukaryota</taxon>
        <taxon>Viridiplantae</taxon>
        <taxon>Streptophyta</taxon>
        <taxon>Embryophyta</taxon>
        <taxon>Tracheophyta</taxon>
        <taxon>Spermatophyta</taxon>
        <taxon>Magnoliopsida</taxon>
        <taxon>eudicotyledons</taxon>
        <taxon>Gunneridae</taxon>
        <taxon>Pentapetalae</taxon>
        <taxon>Caryophyllales</taxon>
        <taxon>Chenopodiaceae</taxon>
        <taxon>Betoideae</taxon>
        <taxon>Beta</taxon>
    </lineage>
</organism>
<reference evidence="5 6" key="1">
    <citation type="journal article" date="2014" name="Nature">
        <title>The genome of the recently domesticated crop plant sugar beet (Beta vulgaris).</title>
        <authorList>
            <person name="Dohm J.C."/>
            <person name="Minoche A.E."/>
            <person name="Holtgrawe D."/>
            <person name="Capella-Gutierrez S."/>
            <person name="Zakrzewski F."/>
            <person name="Tafer H."/>
            <person name="Rupp O."/>
            <person name="Sorensen T.R."/>
            <person name="Stracke R."/>
            <person name="Reinhardt R."/>
            <person name="Goesmann A."/>
            <person name="Kraft T."/>
            <person name="Schulz B."/>
            <person name="Stadler P.F."/>
            <person name="Schmidt T."/>
            <person name="Gabaldon T."/>
            <person name="Lehrach H."/>
            <person name="Weisshaar B."/>
            <person name="Himmelbauer H."/>
        </authorList>
    </citation>
    <scope>NUCLEOTIDE SEQUENCE [LARGE SCALE GENOMIC DNA]</scope>
    <source>
        <tissue evidence="5">Taproot</tissue>
    </source>
</reference>
<protein>
    <recommendedName>
        <fullName evidence="4">YDG domain-containing protein</fullName>
    </recommendedName>
</protein>
<dbReference type="PANTHER" id="PTHR45660:SF46">
    <property type="entry name" value="HISTONE-LYSINE N-METHYLTRANSFERASE, H3 LYSINE-9 SPECIFIC SUVH6"/>
    <property type="match status" value="1"/>
</dbReference>
<dbReference type="GO" id="GO:0005694">
    <property type="term" value="C:chromosome"/>
    <property type="evidence" value="ECO:0007669"/>
    <property type="project" value="UniProtKB-SubCell"/>
</dbReference>
<dbReference type="PROSITE" id="PS51015">
    <property type="entry name" value="YDG"/>
    <property type="match status" value="1"/>
</dbReference>
<dbReference type="InterPro" id="IPR036987">
    <property type="entry name" value="SRA-YDG_sf"/>
</dbReference>
<dbReference type="Proteomes" id="UP000035740">
    <property type="component" value="Unassembled WGS sequence"/>
</dbReference>
<dbReference type="Pfam" id="PF02182">
    <property type="entry name" value="SAD_SRA"/>
    <property type="match status" value="1"/>
</dbReference>
<dbReference type="EMBL" id="KQ090383">
    <property type="protein sequence ID" value="KMS96394.1"/>
    <property type="molecule type" value="Genomic_DNA"/>
</dbReference>
<dbReference type="OrthoDB" id="5792673at2759"/>
<accession>A0A0J8B585</accession>
<feature type="domain" description="YDG" evidence="4">
    <location>
        <begin position="180"/>
        <end position="330"/>
    </location>
</feature>
<sequence length="343" mass="38749">MDAPPFNNGINHLSEFQHYQNYWGKPRKSAVKTCSKVVRLNNSELETGNSVGNSKKKFLACKHSAQMGKSFLGPKDGNNRAHQLFDERIPREKTEKKSSILAKFSKKNILAKKNTTTSKEENKKCVIDVANERKKLLNLFRKECDSLRKQRGKLFKRIDRMAYKVIQDSGEMFMTHKIFGPIPGVEIEDCFNYRAELIIMGLHFHHIRGIDYKTMSNDRVLATSIVATEGYGDTMKNQDELIYTGEGGGGTIDGNGNSKGYKDQKLKGGNLALKNSLEAGNFVRVIRGMKSKQNVNSTTKFVYDGLYKVTGFGKKIGSNGKLQFEFTLKRCSGQKTIVWAKYK</sequence>
<evidence type="ECO:0000256" key="3">
    <source>
        <dbReference type="PROSITE-ProRule" id="PRU00358"/>
    </source>
</evidence>
<dbReference type="eggNOG" id="KOG1082">
    <property type="taxonomic scope" value="Eukaryota"/>
</dbReference>
<evidence type="ECO:0000256" key="2">
    <source>
        <dbReference type="ARBA" id="ARBA00023242"/>
    </source>
</evidence>
<keyword evidence="2 3" id="KW-0539">Nucleus</keyword>
<name>A0A0J8B585_BETVV</name>
<keyword evidence="6" id="KW-1185">Reference proteome</keyword>
<evidence type="ECO:0000313" key="5">
    <source>
        <dbReference type="EMBL" id="KMS96394.1"/>
    </source>
</evidence>
<dbReference type="SUPFAM" id="SSF88697">
    <property type="entry name" value="PUA domain-like"/>
    <property type="match status" value="1"/>
</dbReference>
<dbReference type="GO" id="GO:0003690">
    <property type="term" value="F:double-stranded DNA binding"/>
    <property type="evidence" value="ECO:0007669"/>
    <property type="project" value="TreeGrafter"/>
</dbReference>
<dbReference type="OMA" id="MAKYANI"/>
<dbReference type="Gene3D" id="2.30.280.10">
    <property type="entry name" value="SRA-YDG"/>
    <property type="match status" value="1"/>
</dbReference>
<evidence type="ECO:0000259" key="4">
    <source>
        <dbReference type="PROSITE" id="PS51015"/>
    </source>
</evidence>
<dbReference type="GO" id="GO:0042054">
    <property type="term" value="F:histone methyltransferase activity"/>
    <property type="evidence" value="ECO:0007669"/>
    <property type="project" value="TreeGrafter"/>
</dbReference>
<comment type="subcellular location">
    <subcellularLocation>
        <location evidence="1">Chromosome</location>
    </subcellularLocation>
    <subcellularLocation>
        <location evidence="3">Nucleus</location>
    </subcellularLocation>
</comment>
<gene>
    <name evidence="5" type="ORF">BVRB_9g225700</name>
</gene>
<dbReference type="InterPro" id="IPR015947">
    <property type="entry name" value="PUA-like_sf"/>
</dbReference>
<evidence type="ECO:0000256" key="1">
    <source>
        <dbReference type="ARBA" id="ARBA00004286"/>
    </source>
</evidence>
<proteinExistence type="predicted"/>
<evidence type="ECO:0000313" key="6">
    <source>
        <dbReference type="Proteomes" id="UP000035740"/>
    </source>
</evidence>
<dbReference type="GO" id="GO:0005634">
    <property type="term" value="C:nucleus"/>
    <property type="evidence" value="ECO:0007669"/>
    <property type="project" value="UniProtKB-SubCell"/>
</dbReference>
<dbReference type="Gramene" id="KMS96394">
    <property type="protein sequence ID" value="KMS96394"/>
    <property type="gene ID" value="BVRB_9g225700"/>
</dbReference>
<dbReference type="AlphaFoldDB" id="A0A0J8B585"/>
<dbReference type="SMART" id="SM00466">
    <property type="entry name" value="SRA"/>
    <property type="match status" value="1"/>
</dbReference>
<dbReference type="InterPro" id="IPR003105">
    <property type="entry name" value="SRA_YDG"/>
</dbReference>
<dbReference type="PANTHER" id="PTHR45660">
    <property type="entry name" value="HISTONE-LYSINE N-METHYLTRANSFERASE SETMAR"/>
    <property type="match status" value="1"/>
</dbReference>
<dbReference type="InterPro" id="IPR051357">
    <property type="entry name" value="H3K9_HMTase_SUVAR3-9"/>
</dbReference>